<dbReference type="SUPFAM" id="SSF55874">
    <property type="entry name" value="ATPase domain of HSP90 chaperone/DNA topoisomerase II/histidine kinase"/>
    <property type="match status" value="1"/>
</dbReference>
<gene>
    <name evidence="2" type="ORF">HETSPECPRED_006314</name>
</gene>
<dbReference type="SMART" id="SM00225">
    <property type="entry name" value="BTB"/>
    <property type="match status" value="1"/>
</dbReference>
<dbReference type="PANTHER" id="PTHR15600:SF42">
    <property type="entry name" value="SACSIN"/>
    <property type="match status" value="1"/>
</dbReference>
<dbReference type="Proteomes" id="UP000664521">
    <property type="component" value="Unassembled WGS sequence"/>
</dbReference>
<dbReference type="Gene3D" id="3.30.565.10">
    <property type="entry name" value="Histidine kinase-like ATPase, C-terminal domain"/>
    <property type="match status" value="1"/>
</dbReference>
<dbReference type="InterPro" id="IPR000210">
    <property type="entry name" value="BTB/POZ_dom"/>
</dbReference>
<organism evidence="2 3">
    <name type="scientific">Heterodermia speciosa</name>
    <dbReference type="NCBI Taxonomy" id="116794"/>
    <lineage>
        <taxon>Eukaryota</taxon>
        <taxon>Fungi</taxon>
        <taxon>Dikarya</taxon>
        <taxon>Ascomycota</taxon>
        <taxon>Pezizomycotina</taxon>
        <taxon>Lecanoromycetes</taxon>
        <taxon>OSLEUM clade</taxon>
        <taxon>Lecanoromycetidae</taxon>
        <taxon>Caliciales</taxon>
        <taxon>Physciaceae</taxon>
        <taxon>Heterodermia</taxon>
    </lineage>
</organism>
<dbReference type="InterPro" id="IPR058210">
    <property type="entry name" value="SACS/Nov_dom"/>
</dbReference>
<dbReference type="NCBIfam" id="NF047352">
    <property type="entry name" value="P_loop_sacsin"/>
    <property type="match status" value="1"/>
</dbReference>
<accession>A0A8H3IFQ4</accession>
<sequence length="2781" mass="315461">MAPPAATRNFQQHQPITTALRQICESYPAGTCLRELLQNADDAEATEIEYVLDTKTYNDGPLLYEGLQEYHGPALLARNNRTFSDRDFASLSSIGDSRKRHDLAATGKFGQGFNSCYHWTDGPWIYSRQWLLLLDPHESWSGPTGQVGGPAWDVVHEKDSVELRNHLKTFDAFALDVSKPLDGTIIRIPLRTKAQAEQSKIVQKEVTVSDIERALAALGREVREGGLLFLKHVRRMLVRIDEDIRWEVNLDERCNDQRSVRGELTADFKTIFMPSESANGPSEISKSFILDMSFKEGGNETITSPYLVHHLMYRSSGEDELDSWARSKKLFPWVAVGAPLKDSPVTEPFKGRLFSILRLPLETNQPVHVHGLFSITPDRGRLSSSGQTPGYEDMEVKWNTYIFKRCVADAWAALLQTRNTTSWKEEGFSLWPRVEDAPTEIWTKLDGFLLHKILSGDLKVWNTAHGCVSASEGLFADSEDQLTLTYASALENVKLPIVVLKSSLLRKAIKAAEQSQNPLKQLTPNTVRAYLRANVSAIPDNVSPLVLEYCLHDAINGPPGNHVRHAIYDGMKSIPLWPTVRGNLKELAGRTLILPRNDEELSLFEPSRPESTLDLRKLTELVKARILEDVSSSFLATVKLRTMGDLETDWPNVYQVPNVNHLSQLRMVEHDGMLKRVWTWIDLRYQEEKAFPEAISELWLLPIKGDLVRRCMPGLDRRPMLIAEESDEIHRILTVHGSTLKAYAESAQMLDCPAISQKAVQLIRGQASTIPSFSAASAGDALSLIHWLATNVELVWQIAESEKLATLLQRLMKRSIKIHTIDRVFIVNRTAIELRKLPLFTQQHANPSYKLWLSSTCDLLGDTLRIRIPNNLPVICPIPGISFYRSVHKGENDLINTFHLLEEMNTETLLFEHLLPFVFSEQPVGSAEQVKYPLANFTMTEARQAGRSWISKVNKFALIPLKTGDRGKTRPYRCVMALVDPESSLAKLFFPNEEVFPESQFFEHHRTALRDCGLQRVINRDILLERIRYFAQCQDVEELLKKVRNMINSSVDVATLEDQNIITEIRESSWLPATSPSGQLVKCSSLQTRAIEDRKLCNHVLNILDSEVPDDWKRLLGWDTVVEEKVLIDQLDACRKASSHSQIDQVLAYLYGRYGTTSILSKPYVRTARQIYVEPSQAILPGGLLDSFPLSPFLETVDRSFAEKHTQLLSDMKIKASPSFEDLVQVQQAIIDTNNGAALRAEQLSISRNLLEIASQILGPEQLGSFRVPDHEGKLAFLADIVYGDPSVVVKDAEIRYTHPDISTGLITRLGIESVRERATRLQIAIEDEDEDEYVPREELSTIISDTLRRYPIMATFSEFLANAEDCEASKISWILDECERGPYNSQRLMTSELEYLQGAALFSHNDQIFSAKDFEGYKDIGRGGKQEDATTIGMFGRGSMSMYHFTDNPMILSGDAMVILDPQQRLLPKNNRSRRRKLGVKLSLDTFKHIYPDQLLPFHGLCSYDKNMSFYQGTLFRMPLNRPSRSGMSRNVFEVQKLLDEYCATARESLLFLENIRSIDFSLRNQSVPRWRVIAEHSNNFSGVHQQIRLCGQEPENRQFEETWHVGLMDIEKVPTEVPIPHVGKMKLIECGVAACVRTTSAEGESALSLKMPTRRLYCKLPTTYETGLQVALNATFAMTGDRRSISIDESREEGSRWNHWLLKTCLPDMYIELLKYLAPIVGVQVFDFWPRTAVHASPLSKLIQTSFWEKIVLDQYSQYPMYPISDAAITSGDAKTLKSRKSGARKLHPVTSLESAEFDLMPDGVSNLLRPFIGSLCPHLVRPPGKLRHLLGGIKTNNVTIIDSNYLATFFKQPQGLTCLISFLSTFEDPKLRSKVLEVVLLETVPELIEGGEKKLHILDGCRLLPRSDESMSMLHIMDPNKSTSTIDWALLPYADERRIFGFAKASLVASGLFRTSTANEYIRPEFIGRDPIDDLMNSSFNIRRIKDKDMKHLLTQKGSPLATPHDRLPDETWLSQLWSYLRKKLKASNDKSTKCSTLFDLGDCPIYRWFDGDRWQYLTPNEFEGGPFLLKPFVLEEVRLCEELKQLGLIDRDHVESALKTEESGLKDISSFKRMARALRRVSSKSDLPIDVIVRNQLSMDSVKVLRDRLLHHATTKLSREDMELFSSLPLWLCQPPTPDVHFIAAKDALFCSQEPLVAWVACLEGSTKFVNAIFVKTYEKQLTKLGFPLMNARTIFAEFIQKNLPQSLTETQSRHFSPMIDCLSRNKIFPQSNIVPNGHGVLCKAEALYDHNDPMFQAAFRQPLEHLECFVKGDFRWLRDYWIDIGLRKPIGSNVYLPQDYLACVRAMKARLDRSPIDNNFNSDVAKVAGYLIFDQPCLHNWPFNVWDEISKARIFTVQMGFPQDGTYRQARVREIAHRSSHCSIQQSGRRSLRRVLWSQLPCLSDPPADYVYSQIPTCVNPDPSIVYKHLLFLMEIHTNVLPGDIVEFLRDVQNCYDVLQRNTAQVSQNEGIRQAAIWFNLDTTEIETVTPEQLAASVIAADRLCINAVTEPYPFKNTRKFLTPYEKLLKALDVQAVVMREISLPQETDSDETPSDFIAQSYRQLRAQGVLLDVEFVTKDTSIHAHKLAMAGVSAYCKAQFSGEWGHLLATSGNNTIPLPDIDPHTLARIVDFAYHGSVLWTPLPSGEAATNDQIAARLNEVLDLLQWADMWLMPRLHHITETYLLRHFGVLVRIDNVEAVREEAVAVRALRVASECEGFGERNRRFVDMLREGGG</sequence>
<dbReference type="Pfam" id="PF00651">
    <property type="entry name" value="BTB"/>
    <property type="match status" value="1"/>
</dbReference>
<keyword evidence="3" id="KW-1185">Reference proteome</keyword>
<dbReference type="Pfam" id="PF25794">
    <property type="entry name" value="SACS"/>
    <property type="match status" value="2"/>
</dbReference>
<protein>
    <recommendedName>
        <fullName evidence="1">BTB domain-containing protein</fullName>
    </recommendedName>
</protein>
<evidence type="ECO:0000259" key="1">
    <source>
        <dbReference type="PROSITE" id="PS50097"/>
    </source>
</evidence>
<dbReference type="GO" id="GO:0030544">
    <property type="term" value="F:Hsp70 protein binding"/>
    <property type="evidence" value="ECO:0007669"/>
    <property type="project" value="TreeGrafter"/>
</dbReference>
<dbReference type="EMBL" id="CAJPDS010000041">
    <property type="protein sequence ID" value="CAF9926362.1"/>
    <property type="molecule type" value="Genomic_DNA"/>
</dbReference>
<comment type="caution">
    <text evidence="2">The sequence shown here is derived from an EMBL/GenBank/DDBJ whole genome shotgun (WGS) entry which is preliminary data.</text>
</comment>
<dbReference type="InterPro" id="IPR011333">
    <property type="entry name" value="SKP1/BTB/POZ_sf"/>
</dbReference>
<feature type="domain" description="BTB" evidence="1">
    <location>
        <begin position="2617"/>
        <end position="2688"/>
    </location>
</feature>
<dbReference type="CDD" id="cd18186">
    <property type="entry name" value="BTB_POZ_ZBTB_KLHL-like"/>
    <property type="match status" value="1"/>
</dbReference>
<evidence type="ECO:0000313" key="2">
    <source>
        <dbReference type="EMBL" id="CAF9926362.1"/>
    </source>
</evidence>
<evidence type="ECO:0000313" key="3">
    <source>
        <dbReference type="Proteomes" id="UP000664521"/>
    </source>
</evidence>
<dbReference type="Gene3D" id="3.30.710.10">
    <property type="entry name" value="Potassium Channel Kv1.1, Chain A"/>
    <property type="match status" value="1"/>
</dbReference>
<dbReference type="PROSITE" id="PS50097">
    <property type="entry name" value="BTB"/>
    <property type="match status" value="1"/>
</dbReference>
<name>A0A8H3IFQ4_9LECA</name>
<dbReference type="OrthoDB" id="1262810at2759"/>
<dbReference type="InterPro" id="IPR052972">
    <property type="entry name" value="Sacsin_chaperone_reg"/>
</dbReference>
<reference evidence="2" key="1">
    <citation type="submission" date="2021-03" db="EMBL/GenBank/DDBJ databases">
        <authorList>
            <person name="Tagirdzhanova G."/>
        </authorList>
    </citation>
    <scope>NUCLEOTIDE SEQUENCE</scope>
</reference>
<dbReference type="InterPro" id="IPR036890">
    <property type="entry name" value="HATPase_C_sf"/>
</dbReference>
<dbReference type="PANTHER" id="PTHR15600">
    <property type="entry name" value="SACSIN"/>
    <property type="match status" value="1"/>
</dbReference>
<proteinExistence type="predicted"/>
<dbReference type="SUPFAM" id="SSF54695">
    <property type="entry name" value="POZ domain"/>
    <property type="match status" value="1"/>
</dbReference>